<comment type="caution">
    <text evidence="4">The sequence shown here is derived from an EMBL/GenBank/DDBJ whole genome shotgun (WGS) entry which is preliminary data.</text>
</comment>
<keyword evidence="1" id="KW-0521">NADP</keyword>
<organism evidence="4 5">
    <name type="scientific">Rhypophila decipiens</name>
    <dbReference type="NCBI Taxonomy" id="261697"/>
    <lineage>
        <taxon>Eukaryota</taxon>
        <taxon>Fungi</taxon>
        <taxon>Dikarya</taxon>
        <taxon>Ascomycota</taxon>
        <taxon>Pezizomycotina</taxon>
        <taxon>Sordariomycetes</taxon>
        <taxon>Sordariomycetidae</taxon>
        <taxon>Sordariales</taxon>
        <taxon>Naviculisporaceae</taxon>
        <taxon>Rhypophila</taxon>
    </lineage>
</organism>
<dbReference type="CDD" id="cd05259">
    <property type="entry name" value="PCBER_SDR_a"/>
    <property type="match status" value="1"/>
</dbReference>
<dbReference type="Proteomes" id="UP001301769">
    <property type="component" value="Unassembled WGS sequence"/>
</dbReference>
<dbReference type="InterPro" id="IPR008030">
    <property type="entry name" value="NmrA-like"/>
</dbReference>
<dbReference type="Gene3D" id="3.40.50.720">
    <property type="entry name" value="NAD(P)-binding Rossmann-like Domain"/>
    <property type="match status" value="1"/>
</dbReference>
<dbReference type="SUPFAM" id="SSF51735">
    <property type="entry name" value="NAD(P)-binding Rossmann-fold domains"/>
    <property type="match status" value="1"/>
</dbReference>
<feature type="domain" description="NmrA-like" evidence="3">
    <location>
        <begin position="18"/>
        <end position="133"/>
    </location>
</feature>
<protein>
    <recommendedName>
        <fullName evidence="3">NmrA-like domain-containing protein</fullName>
    </recommendedName>
</protein>
<accession>A0AAN6XVX0</accession>
<gene>
    <name evidence="4" type="ORF">QBC37DRAFT_434794</name>
</gene>
<keyword evidence="5" id="KW-1185">Reference proteome</keyword>
<evidence type="ECO:0000313" key="5">
    <source>
        <dbReference type="Proteomes" id="UP001301769"/>
    </source>
</evidence>
<reference evidence="4" key="1">
    <citation type="journal article" date="2023" name="Mol. Phylogenet. Evol.">
        <title>Genome-scale phylogeny and comparative genomics of the fungal order Sordariales.</title>
        <authorList>
            <person name="Hensen N."/>
            <person name="Bonometti L."/>
            <person name="Westerberg I."/>
            <person name="Brannstrom I.O."/>
            <person name="Guillou S."/>
            <person name="Cros-Aarteil S."/>
            <person name="Calhoun S."/>
            <person name="Haridas S."/>
            <person name="Kuo A."/>
            <person name="Mondo S."/>
            <person name="Pangilinan J."/>
            <person name="Riley R."/>
            <person name="LaButti K."/>
            <person name="Andreopoulos B."/>
            <person name="Lipzen A."/>
            <person name="Chen C."/>
            <person name="Yan M."/>
            <person name="Daum C."/>
            <person name="Ng V."/>
            <person name="Clum A."/>
            <person name="Steindorff A."/>
            <person name="Ohm R.A."/>
            <person name="Martin F."/>
            <person name="Silar P."/>
            <person name="Natvig D.O."/>
            <person name="Lalanne C."/>
            <person name="Gautier V."/>
            <person name="Ament-Velasquez S.L."/>
            <person name="Kruys A."/>
            <person name="Hutchinson M.I."/>
            <person name="Powell A.J."/>
            <person name="Barry K."/>
            <person name="Miller A.N."/>
            <person name="Grigoriev I.V."/>
            <person name="Debuchy R."/>
            <person name="Gladieux P."/>
            <person name="Hiltunen Thoren M."/>
            <person name="Johannesson H."/>
        </authorList>
    </citation>
    <scope>NUCLEOTIDE SEQUENCE</scope>
    <source>
        <strain evidence="4">PSN293</strain>
    </source>
</reference>
<dbReference type="AlphaFoldDB" id="A0AAN6XVX0"/>
<dbReference type="InterPro" id="IPR045312">
    <property type="entry name" value="PCBER-like"/>
</dbReference>
<dbReference type="EMBL" id="MU858390">
    <property type="protein sequence ID" value="KAK4206540.1"/>
    <property type="molecule type" value="Genomic_DNA"/>
</dbReference>
<dbReference type="InterPro" id="IPR036291">
    <property type="entry name" value="NAD(P)-bd_dom_sf"/>
</dbReference>
<dbReference type="InterPro" id="IPR051609">
    <property type="entry name" value="NmrA/Isoflavone_reductase-like"/>
</dbReference>
<evidence type="ECO:0000259" key="3">
    <source>
        <dbReference type="Pfam" id="PF05368"/>
    </source>
</evidence>
<dbReference type="Gene3D" id="3.90.25.10">
    <property type="entry name" value="UDP-galactose 4-epimerase, domain 1"/>
    <property type="match status" value="1"/>
</dbReference>
<proteinExistence type="predicted"/>
<sequence length="341" mass="36736">MSAQYAKDLPAGVSNHIEKVAIVGAGGRIGKPITKALLATGKHTVTVLTRTGSTSPIPKGVKVVEIDYDNDDTIVNALKGQDYFIITMSAAAPQESHHQLVAAAGKAGIKYIMPNIYGYMNKDVEAMNTSHFAMLGLGANYVAAVKDIIAHGAKWTGITCSFWYEYSIAAGPQFYGFDLPARRAIFYSDGNIKINTTTFQQVGRAVASFLSLPILPASGSSDELTMSKYFNTPIKISSFYISQREMLDSIQRVTGTSDADWTITYEDPTEEHNKALNVVAGGGPDARMAFAKALYTRIFLPGPVADEIRSVEGIDNEELGLPEEDLDQATKVALGLPQVKG</sequence>
<evidence type="ECO:0000256" key="1">
    <source>
        <dbReference type="ARBA" id="ARBA00022857"/>
    </source>
</evidence>
<keyword evidence="2" id="KW-0560">Oxidoreductase</keyword>
<evidence type="ECO:0000313" key="4">
    <source>
        <dbReference type="EMBL" id="KAK4206540.1"/>
    </source>
</evidence>
<dbReference type="PANTHER" id="PTHR47706:SF7">
    <property type="entry name" value="CIPA-LIKE, PUTATIVE (AFU_ORTHOLOGUE AFUA_1G01630)-RELATED"/>
    <property type="match status" value="1"/>
</dbReference>
<dbReference type="Pfam" id="PF05368">
    <property type="entry name" value="NmrA"/>
    <property type="match status" value="1"/>
</dbReference>
<dbReference type="PANTHER" id="PTHR47706">
    <property type="entry name" value="NMRA-LIKE FAMILY PROTEIN"/>
    <property type="match status" value="1"/>
</dbReference>
<reference evidence="4" key="2">
    <citation type="submission" date="2023-05" db="EMBL/GenBank/DDBJ databases">
        <authorList>
            <consortium name="Lawrence Berkeley National Laboratory"/>
            <person name="Steindorff A."/>
            <person name="Hensen N."/>
            <person name="Bonometti L."/>
            <person name="Westerberg I."/>
            <person name="Brannstrom I.O."/>
            <person name="Guillou S."/>
            <person name="Cros-Aarteil S."/>
            <person name="Calhoun S."/>
            <person name="Haridas S."/>
            <person name="Kuo A."/>
            <person name="Mondo S."/>
            <person name="Pangilinan J."/>
            <person name="Riley R."/>
            <person name="Labutti K."/>
            <person name="Andreopoulos B."/>
            <person name="Lipzen A."/>
            <person name="Chen C."/>
            <person name="Yanf M."/>
            <person name="Daum C."/>
            <person name="Ng V."/>
            <person name="Clum A."/>
            <person name="Ohm R."/>
            <person name="Martin F."/>
            <person name="Silar P."/>
            <person name="Natvig D."/>
            <person name="Lalanne C."/>
            <person name="Gautier V."/>
            <person name="Ament-Velasquez S.L."/>
            <person name="Kruys A."/>
            <person name="Hutchinson M.I."/>
            <person name="Powell A.J."/>
            <person name="Barry K."/>
            <person name="Miller A.N."/>
            <person name="Grigoriev I.V."/>
            <person name="Debuchy R."/>
            <person name="Gladieux P."/>
            <person name="Thoren M.H."/>
            <person name="Johannesson H."/>
        </authorList>
    </citation>
    <scope>NUCLEOTIDE SEQUENCE</scope>
    <source>
        <strain evidence="4">PSN293</strain>
    </source>
</reference>
<dbReference type="GO" id="GO:0016491">
    <property type="term" value="F:oxidoreductase activity"/>
    <property type="evidence" value="ECO:0007669"/>
    <property type="project" value="UniProtKB-KW"/>
</dbReference>
<evidence type="ECO:0000256" key="2">
    <source>
        <dbReference type="ARBA" id="ARBA00023002"/>
    </source>
</evidence>
<name>A0AAN6XVX0_9PEZI</name>